<reference evidence="1" key="1">
    <citation type="journal article" date="2014" name="Int. J. Syst. Evol. Microbiol.">
        <title>Complete genome sequence of Corynebacterium casei LMG S-19264T (=DSM 44701T), isolated from a smear-ripened cheese.</title>
        <authorList>
            <consortium name="US DOE Joint Genome Institute (JGI-PGF)"/>
            <person name="Walter F."/>
            <person name="Albersmeier A."/>
            <person name="Kalinowski J."/>
            <person name="Ruckert C."/>
        </authorList>
    </citation>
    <scope>NUCLEOTIDE SEQUENCE</scope>
    <source>
        <strain evidence="1">JCM 12289</strain>
    </source>
</reference>
<evidence type="ECO:0008006" key="3">
    <source>
        <dbReference type="Google" id="ProtNLM"/>
    </source>
</evidence>
<proteinExistence type="predicted"/>
<name>A0AAV3SKF0_HALDO</name>
<protein>
    <recommendedName>
        <fullName evidence="3">Ricin B lectin domain-containing protein</fullName>
    </recommendedName>
</protein>
<evidence type="ECO:0000313" key="1">
    <source>
        <dbReference type="EMBL" id="GAA0471318.1"/>
    </source>
</evidence>
<reference evidence="1" key="2">
    <citation type="submission" date="2023-12" db="EMBL/GenBank/DDBJ databases">
        <authorList>
            <person name="Sun Q."/>
            <person name="Inoue M."/>
        </authorList>
    </citation>
    <scope>NUCLEOTIDE SEQUENCE</scope>
    <source>
        <strain evidence="1">JCM 12289</strain>
    </source>
</reference>
<accession>A0AAV3SKF0</accession>
<dbReference type="Proteomes" id="UP001500962">
    <property type="component" value="Unassembled WGS sequence"/>
</dbReference>
<evidence type="ECO:0000313" key="2">
    <source>
        <dbReference type="Proteomes" id="UP001500962"/>
    </source>
</evidence>
<dbReference type="AlphaFoldDB" id="A0AAV3SKF0"/>
<comment type="caution">
    <text evidence="1">The sequence shown here is derived from an EMBL/GenBank/DDBJ whole genome shotgun (WGS) entry which is preliminary data.</text>
</comment>
<sequence>MYSLAKRIRLKCWDELGRLAIIFLYSTTVAQYDWKTCSGKRYIEINPKANNGGSQTWLIEHGTTGKQRPSLESNRTDGSKACLWDLVIPK</sequence>
<organism evidence="1 2">
    <name type="scientific">Halococcus dombrowskii</name>
    <dbReference type="NCBI Taxonomy" id="179637"/>
    <lineage>
        <taxon>Archaea</taxon>
        <taxon>Methanobacteriati</taxon>
        <taxon>Methanobacteriota</taxon>
        <taxon>Stenosarchaea group</taxon>
        <taxon>Halobacteria</taxon>
        <taxon>Halobacteriales</taxon>
        <taxon>Halococcaceae</taxon>
        <taxon>Halococcus</taxon>
    </lineage>
</organism>
<gene>
    <name evidence="1" type="ORF">GCM10008985_30270</name>
</gene>
<dbReference type="EMBL" id="BAAADN010000050">
    <property type="protein sequence ID" value="GAA0471318.1"/>
    <property type="molecule type" value="Genomic_DNA"/>
</dbReference>